<dbReference type="InterPro" id="IPR001132">
    <property type="entry name" value="SMAD_dom_Dwarfin-type"/>
</dbReference>
<dbReference type="PROSITE" id="PS51076">
    <property type="entry name" value="MH2"/>
    <property type="match status" value="1"/>
</dbReference>
<comment type="similarity">
    <text evidence="1 7">Belongs to the dwarfin/SMAD family.</text>
</comment>
<keyword evidence="7" id="KW-0963">Cytoplasm</keyword>
<reference evidence="10 11" key="1">
    <citation type="journal article" date="2022" name="Nat. Ecol. Evol.">
        <title>A masculinizing supergene underlies an exaggerated male reproductive morph in a spider.</title>
        <authorList>
            <person name="Hendrickx F."/>
            <person name="De Corte Z."/>
            <person name="Sonet G."/>
            <person name="Van Belleghem S.M."/>
            <person name="Kostlbacher S."/>
            <person name="Vangestel C."/>
        </authorList>
    </citation>
    <scope>NUCLEOTIDE SEQUENCE [LARGE SCALE GENOMIC DNA]</scope>
    <source>
        <strain evidence="10">W744_W776</strain>
    </source>
</reference>
<dbReference type="GO" id="GO:0050793">
    <property type="term" value="P:regulation of developmental process"/>
    <property type="evidence" value="ECO:0007669"/>
    <property type="project" value="UniProtKB-ARBA"/>
</dbReference>
<sequence length="455" mass="51069">MNENKPFSKTTPCIPFPHGAVSPERFGDRAWQPPWPLATPIACRRRARATSHNKSKSLSTTLDSSPSPLFLCLIHVCRIILSALLSLASGLKRLLNHKQRRTVHAAPATDNTIRAQPRGRPSPSSCCWSMFRTKRSCLVKRLAKVSTHEAQREVEAVLKRLDTAALEALALAVETRGAEASPCVVLSLGCLGNSKRGSLTPPHVLFCRLWRWGELRAESELRALPDCRAPRGALEVCANPFHWSRLHKPDSPPPPYRRLEASDPVSPDTIVSSCLSGSSETPSTWCKVAYWELSDRVGRLLPVNQPTMNVFYELPHADGLCLQTLANSHATDKSSIIQTRTKIGQGITVFREDQEVWIYNRSEYPVFVNSPTLDPPNTENLTVHKIQPGFSIKIFDYERSRYNQQVRDTSMLRNGPFDPNAVRVSFVKGFGSEKYSRRFVTSCPCWLELMFLVNR</sequence>
<evidence type="ECO:0000256" key="1">
    <source>
        <dbReference type="ARBA" id="ARBA00005545"/>
    </source>
</evidence>
<dbReference type="GO" id="GO:0009653">
    <property type="term" value="P:anatomical structure morphogenesis"/>
    <property type="evidence" value="ECO:0007669"/>
    <property type="project" value="TreeGrafter"/>
</dbReference>
<gene>
    <name evidence="10" type="ORF">JTE90_011211</name>
</gene>
<dbReference type="Gene3D" id="2.60.200.10">
    <property type="match status" value="1"/>
</dbReference>
<evidence type="ECO:0000256" key="2">
    <source>
        <dbReference type="ARBA" id="ARBA00022723"/>
    </source>
</evidence>
<dbReference type="Pfam" id="PF03166">
    <property type="entry name" value="MH2"/>
    <property type="match status" value="1"/>
</dbReference>
<dbReference type="InterPro" id="IPR036578">
    <property type="entry name" value="SMAD_MH1_sf"/>
</dbReference>
<dbReference type="GO" id="GO:0009791">
    <property type="term" value="P:post-embryonic development"/>
    <property type="evidence" value="ECO:0007669"/>
    <property type="project" value="UniProtKB-ARBA"/>
</dbReference>
<evidence type="ECO:0000259" key="9">
    <source>
        <dbReference type="PROSITE" id="PS51076"/>
    </source>
</evidence>
<proteinExistence type="inferred from homology"/>
<evidence type="ECO:0000313" key="10">
    <source>
        <dbReference type="EMBL" id="KAG8201536.1"/>
    </source>
</evidence>
<dbReference type="Gene3D" id="3.90.520.10">
    <property type="entry name" value="SMAD MH1 domain"/>
    <property type="match status" value="1"/>
</dbReference>
<dbReference type="GO" id="GO:0046872">
    <property type="term" value="F:metal ion binding"/>
    <property type="evidence" value="ECO:0007669"/>
    <property type="project" value="UniProtKB-KW"/>
</dbReference>
<evidence type="ECO:0000256" key="7">
    <source>
        <dbReference type="RuleBase" id="RU361195"/>
    </source>
</evidence>
<organism evidence="10 11">
    <name type="scientific">Oedothorax gibbosus</name>
    <dbReference type="NCBI Taxonomy" id="931172"/>
    <lineage>
        <taxon>Eukaryota</taxon>
        <taxon>Metazoa</taxon>
        <taxon>Ecdysozoa</taxon>
        <taxon>Arthropoda</taxon>
        <taxon>Chelicerata</taxon>
        <taxon>Arachnida</taxon>
        <taxon>Araneae</taxon>
        <taxon>Araneomorphae</taxon>
        <taxon>Entelegynae</taxon>
        <taxon>Araneoidea</taxon>
        <taxon>Linyphiidae</taxon>
        <taxon>Erigoninae</taxon>
        <taxon>Oedothorax</taxon>
    </lineage>
</organism>
<keyword evidence="4 7" id="KW-0805">Transcription regulation</keyword>
<dbReference type="GO" id="GO:0070411">
    <property type="term" value="F:I-SMAD binding"/>
    <property type="evidence" value="ECO:0007669"/>
    <property type="project" value="TreeGrafter"/>
</dbReference>
<dbReference type="GO" id="GO:0030154">
    <property type="term" value="P:cell differentiation"/>
    <property type="evidence" value="ECO:0007669"/>
    <property type="project" value="TreeGrafter"/>
</dbReference>
<evidence type="ECO:0000256" key="6">
    <source>
        <dbReference type="ARBA" id="ARBA00023242"/>
    </source>
</evidence>
<evidence type="ECO:0000259" key="8">
    <source>
        <dbReference type="PROSITE" id="PS51075"/>
    </source>
</evidence>
<keyword evidence="6 7" id="KW-0539">Nucleus</keyword>
<dbReference type="PANTHER" id="PTHR13703">
    <property type="entry name" value="SMAD"/>
    <property type="match status" value="1"/>
</dbReference>
<dbReference type="GO" id="GO:0005737">
    <property type="term" value="C:cytoplasm"/>
    <property type="evidence" value="ECO:0007669"/>
    <property type="project" value="UniProtKB-SubCell"/>
</dbReference>
<dbReference type="InterPro" id="IPR003619">
    <property type="entry name" value="MAD_homology1_Dwarfin-type"/>
</dbReference>
<feature type="domain" description="MH1" evidence="8">
    <location>
        <begin position="132"/>
        <end position="252"/>
    </location>
</feature>
<dbReference type="GO" id="GO:0006357">
    <property type="term" value="P:regulation of transcription by RNA polymerase II"/>
    <property type="evidence" value="ECO:0007669"/>
    <property type="project" value="TreeGrafter"/>
</dbReference>
<evidence type="ECO:0000313" key="11">
    <source>
        <dbReference type="Proteomes" id="UP000827092"/>
    </source>
</evidence>
<dbReference type="SUPFAM" id="SSF56366">
    <property type="entry name" value="SMAD MH1 domain"/>
    <property type="match status" value="1"/>
</dbReference>
<keyword evidence="3" id="KW-0862">Zinc</keyword>
<dbReference type="Pfam" id="PF03165">
    <property type="entry name" value="MH1"/>
    <property type="match status" value="1"/>
</dbReference>
<dbReference type="InterPro" id="IPR013790">
    <property type="entry name" value="Dwarfin"/>
</dbReference>
<dbReference type="SMART" id="SM00524">
    <property type="entry name" value="DWB"/>
    <property type="match status" value="1"/>
</dbReference>
<dbReference type="GO" id="GO:0060395">
    <property type="term" value="P:SMAD protein signal transduction"/>
    <property type="evidence" value="ECO:0007669"/>
    <property type="project" value="TreeGrafter"/>
</dbReference>
<dbReference type="PANTHER" id="PTHR13703:SF54">
    <property type="entry name" value="MOTHERS AGAINST DECAPENTAPLEGIC HOMOLOG"/>
    <property type="match status" value="1"/>
</dbReference>
<feature type="domain" description="MH2" evidence="9">
    <location>
        <begin position="285"/>
        <end position="455"/>
    </location>
</feature>
<protein>
    <recommendedName>
        <fullName evidence="7">Mothers against decapentaplegic homolog</fullName>
        <shortName evidence="7">MAD homolog</shortName>
        <shortName evidence="7">Mothers against DPP homolog</shortName>
    </recommendedName>
    <alternativeName>
        <fullName evidence="7">SMAD family member</fullName>
    </alternativeName>
</protein>
<dbReference type="GO" id="GO:0140416">
    <property type="term" value="F:transcription regulator inhibitor activity"/>
    <property type="evidence" value="ECO:0007669"/>
    <property type="project" value="TreeGrafter"/>
</dbReference>
<dbReference type="SMART" id="SM00523">
    <property type="entry name" value="DWA"/>
    <property type="match status" value="1"/>
</dbReference>
<dbReference type="GO" id="GO:0051239">
    <property type="term" value="P:regulation of multicellular organismal process"/>
    <property type="evidence" value="ECO:0007669"/>
    <property type="project" value="UniProtKB-ARBA"/>
</dbReference>
<evidence type="ECO:0000256" key="5">
    <source>
        <dbReference type="ARBA" id="ARBA00023163"/>
    </source>
</evidence>
<comment type="caution">
    <text evidence="10">The sequence shown here is derived from an EMBL/GenBank/DDBJ whole genome shotgun (WGS) entry which is preliminary data.</text>
</comment>
<evidence type="ECO:0000256" key="3">
    <source>
        <dbReference type="ARBA" id="ARBA00022833"/>
    </source>
</evidence>
<keyword evidence="2" id="KW-0479">Metal-binding</keyword>
<dbReference type="InterPro" id="IPR008984">
    <property type="entry name" value="SMAD_FHA_dom_sf"/>
</dbReference>
<dbReference type="InterPro" id="IPR013019">
    <property type="entry name" value="MAD_homology_MH1"/>
</dbReference>
<dbReference type="PROSITE" id="PS51075">
    <property type="entry name" value="MH1"/>
    <property type="match status" value="1"/>
</dbReference>
<dbReference type="Proteomes" id="UP000827092">
    <property type="component" value="Unassembled WGS sequence"/>
</dbReference>
<dbReference type="SUPFAM" id="SSF49879">
    <property type="entry name" value="SMAD/FHA domain"/>
    <property type="match status" value="1"/>
</dbReference>
<dbReference type="GO" id="GO:0071144">
    <property type="term" value="C:heteromeric SMAD protein complex"/>
    <property type="evidence" value="ECO:0007669"/>
    <property type="project" value="TreeGrafter"/>
</dbReference>
<dbReference type="InterPro" id="IPR017855">
    <property type="entry name" value="SMAD-like_dom_sf"/>
</dbReference>
<evidence type="ECO:0000256" key="4">
    <source>
        <dbReference type="ARBA" id="ARBA00023015"/>
    </source>
</evidence>
<name>A0AAV6W2A7_9ARAC</name>
<accession>A0AAV6W2A7</accession>
<dbReference type="EMBL" id="JAFNEN010000004">
    <property type="protein sequence ID" value="KAG8201536.1"/>
    <property type="molecule type" value="Genomic_DNA"/>
</dbReference>
<keyword evidence="11" id="KW-1185">Reference proteome</keyword>
<keyword evidence="5 7" id="KW-0804">Transcription</keyword>
<comment type="subcellular location">
    <subcellularLocation>
        <location evidence="7">Cytoplasm</location>
    </subcellularLocation>
    <subcellularLocation>
        <location evidence="7">Nucleus</location>
    </subcellularLocation>
</comment>
<dbReference type="AlphaFoldDB" id="A0AAV6W2A7"/>